<evidence type="ECO:0000256" key="1">
    <source>
        <dbReference type="SAM" id="MobiDB-lite"/>
    </source>
</evidence>
<sequence>MLTHHWRLRPCSLTRQRHCNSSIFEGLNDWPSKIEDSDRTGPPSPRYHRRFRES</sequence>
<proteinExistence type="predicted"/>
<feature type="region of interest" description="Disordered" evidence="1">
    <location>
        <begin position="29"/>
        <end position="54"/>
    </location>
</feature>
<name>D6A8J9_STRV1</name>
<evidence type="ECO:0000313" key="2">
    <source>
        <dbReference type="EMBL" id="EFE71982.2"/>
    </source>
</evidence>
<evidence type="ECO:0000313" key="3">
    <source>
        <dbReference type="Proteomes" id="UP000003824"/>
    </source>
</evidence>
<accession>D6A8J9</accession>
<reference evidence="3" key="1">
    <citation type="submission" date="2008-12" db="EMBL/GenBank/DDBJ databases">
        <title>Annotation of Streptomyces ghanaensis ATCC 14672.</title>
        <authorList>
            <consortium name="The Broad Institute Genome Sequencing Platform"/>
            <consortium name="Broad Institute Microbial Sequencing Center"/>
            <person name="Fischbach M."/>
            <person name="Ward D."/>
            <person name="Young S."/>
            <person name="Kodira C.D."/>
            <person name="Zeng Q."/>
            <person name="Koehrsen M."/>
            <person name="Godfrey P."/>
            <person name="Alvarado L."/>
            <person name="Berlin A.M."/>
            <person name="Borenstein D."/>
            <person name="Chen Z."/>
            <person name="Engels R."/>
            <person name="Freedman E."/>
            <person name="Gellesch M."/>
            <person name="Goldberg J."/>
            <person name="Griggs A."/>
            <person name="Gujja S."/>
            <person name="Heiman D.I."/>
            <person name="Hepburn T.A."/>
            <person name="Howarth C."/>
            <person name="Jen D."/>
            <person name="Larson L."/>
            <person name="Lewis B."/>
            <person name="Mehta T."/>
            <person name="Park D."/>
            <person name="Pearson M."/>
            <person name="Roberts A."/>
            <person name="Saif S."/>
            <person name="Shea T.D."/>
            <person name="Shenoy N."/>
            <person name="Sisk P."/>
            <person name="Stolte C."/>
            <person name="Sykes S.N."/>
            <person name="Walk T."/>
            <person name="White J."/>
            <person name="Yandava C."/>
            <person name="Straight P."/>
            <person name="Clardy J."/>
            <person name="Hung D."/>
            <person name="Kolter R."/>
            <person name="Mekalanos J."/>
            <person name="Walker S."/>
            <person name="Walsh C.T."/>
            <person name="Wieland B.L.C."/>
            <person name="Ilzarbe M."/>
            <person name="Galagan J."/>
            <person name="Nusbaum C."/>
            <person name="Birren B."/>
        </authorList>
    </citation>
    <scope>NUCLEOTIDE SEQUENCE [LARGE SCALE GENOMIC DNA]</scope>
    <source>
        <strain evidence="3">ATCC 14672 / DSM 40746 / JCM 4963 / KCTC 9882 / NRRL B-12104 / FH 1290</strain>
    </source>
</reference>
<organism evidence="2 3">
    <name type="scientific">Streptomyces viridosporus (strain ATCC 14672 / DSM 40746 / JCM 4963 / KCTC 9882 / NRRL B-12104 / FH 1290)</name>
    <name type="common">Streptomyces ghanaensis</name>
    <dbReference type="NCBI Taxonomy" id="566461"/>
    <lineage>
        <taxon>Bacteria</taxon>
        <taxon>Bacillati</taxon>
        <taxon>Actinomycetota</taxon>
        <taxon>Actinomycetes</taxon>
        <taxon>Kitasatosporales</taxon>
        <taxon>Streptomycetaceae</taxon>
        <taxon>Streptomyces</taxon>
    </lineage>
</organism>
<protein>
    <submittedName>
        <fullName evidence="2">Predicted protein</fullName>
    </submittedName>
</protein>
<dbReference type="AlphaFoldDB" id="D6A8J9"/>
<gene>
    <name evidence="2" type="ORF">SSFG_07218</name>
</gene>
<dbReference type="EMBL" id="DS999641">
    <property type="protein sequence ID" value="EFE71982.2"/>
    <property type="molecule type" value="Genomic_DNA"/>
</dbReference>
<dbReference type="Proteomes" id="UP000003824">
    <property type="component" value="Unassembled WGS sequence"/>
</dbReference>